<dbReference type="GO" id="GO:0097720">
    <property type="term" value="P:calcineurin-mediated signaling"/>
    <property type="evidence" value="ECO:0007669"/>
    <property type="project" value="InterPro"/>
</dbReference>
<dbReference type="NCBIfam" id="NF011071">
    <property type="entry name" value="PRK14501.1"/>
    <property type="match status" value="1"/>
</dbReference>
<feature type="compositionally biased region" description="Basic and acidic residues" evidence="4">
    <location>
        <begin position="1438"/>
        <end position="1452"/>
    </location>
</feature>
<name>A0A232F8Y6_9HYME</name>
<dbReference type="FunFam" id="3.40.50.1000:FF:000324">
    <property type="entry name" value="Putative Alpha,alpha-trehalose-phosphate synthase"/>
    <property type="match status" value="1"/>
</dbReference>
<dbReference type="Pfam" id="PF02358">
    <property type="entry name" value="Trehalose_PPase"/>
    <property type="match status" value="1"/>
</dbReference>
<feature type="region of interest" description="Disordered" evidence="4">
    <location>
        <begin position="766"/>
        <end position="796"/>
    </location>
</feature>
<comment type="similarity">
    <text evidence="3">Belongs to the PPP phosphatase family.</text>
</comment>
<dbReference type="PRINTS" id="PR00114">
    <property type="entry name" value="STPHPHTASE"/>
</dbReference>
<evidence type="ECO:0000259" key="5">
    <source>
        <dbReference type="PROSITE" id="PS00125"/>
    </source>
</evidence>
<feature type="compositionally biased region" description="Polar residues" evidence="4">
    <location>
        <begin position="1453"/>
        <end position="1497"/>
    </location>
</feature>
<dbReference type="Pfam" id="PF00982">
    <property type="entry name" value="Glyco_transf_20"/>
    <property type="match status" value="1"/>
</dbReference>
<organism evidence="6 7">
    <name type="scientific">Trichomalopsis sarcophagae</name>
    <dbReference type="NCBI Taxonomy" id="543379"/>
    <lineage>
        <taxon>Eukaryota</taxon>
        <taxon>Metazoa</taxon>
        <taxon>Ecdysozoa</taxon>
        <taxon>Arthropoda</taxon>
        <taxon>Hexapoda</taxon>
        <taxon>Insecta</taxon>
        <taxon>Pterygota</taxon>
        <taxon>Neoptera</taxon>
        <taxon>Endopterygota</taxon>
        <taxon>Hymenoptera</taxon>
        <taxon>Apocrita</taxon>
        <taxon>Proctotrupomorpha</taxon>
        <taxon>Chalcidoidea</taxon>
        <taxon>Pteromalidae</taxon>
        <taxon>Pteromalinae</taxon>
        <taxon>Trichomalopsis</taxon>
    </lineage>
</organism>
<dbReference type="GO" id="GO:0033192">
    <property type="term" value="F:calmodulin-dependent protein phosphatase activity"/>
    <property type="evidence" value="ECO:0007669"/>
    <property type="project" value="InterPro"/>
</dbReference>
<dbReference type="SMART" id="SM00156">
    <property type="entry name" value="PP2Ac"/>
    <property type="match status" value="1"/>
</dbReference>
<evidence type="ECO:0000313" key="6">
    <source>
        <dbReference type="EMBL" id="OXU27286.1"/>
    </source>
</evidence>
<dbReference type="InterPro" id="IPR029052">
    <property type="entry name" value="Metallo-depent_PP-like"/>
</dbReference>
<dbReference type="FunFam" id="3.40.50.2000:FF:000113">
    <property type="entry name" value="Alpha,alpha-trehalose-phosphate synthase"/>
    <property type="match status" value="1"/>
</dbReference>
<evidence type="ECO:0000256" key="4">
    <source>
        <dbReference type="SAM" id="MobiDB-lite"/>
    </source>
</evidence>
<keyword evidence="7" id="KW-1185">Reference proteome</keyword>
<feature type="domain" description="Serine/threonine specific protein phosphatases" evidence="5">
    <location>
        <begin position="1176"/>
        <end position="1181"/>
    </location>
</feature>
<dbReference type="OrthoDB" id="755951at2759"/>
<dbReference type="Gene3D" id="3.40.50.1000">
    <property type="entry name" value="HAD superfamily/HAD-like"/>
    <property type="match status" value="1"/>
</dbReference>
<dbReference type="FunFam" id="3.40.50.2000:FF:000150">
    <property type="entry name" value="Trehalose-6-phosphate synthase"/>
    <property type="match status" value="1"/>
</dbReference>
<dbReference type="EMBL" id="NNAY01000634">
    <property type="protein sequence ID" value="OXU27286.1"/>
    <property type="molecule type" value="Genomic_DNA"/>
</dbReference>
<feature type="compositionally biased region" description="Basic and acidic residues" evidence="4">
    <location>
        <begin position="1599"/>
        <end position="1610"/>
    </location>
</feature>
<dbReference type="NCBIfam" id="TIGR00685">
    <property type="entry name" value="T6PP"/>
    <property type="match status" value="1"/>
</dbReference>
<dbReference type="InterPro" id="IPR003337">
    <property type="entry name" value="Trehalose_PPase"/>
</dbReference>
<evidence type="ECO:0000313" key="7">
    <source>
        <dbReference type="Proteomes" id="UP000215335"/>
    </source>
</evidence>
<keyword evidence="3" id="KW-0378">Hydrolase</keyword>
<dbReference type="SUPFAM" id="SSF56300">
    <property type="entry name" value="Metallo-dependent phosphatases"/>
    <property type="match status" value="1"/>
</dbReference>
<evidence type="ECO:0000256" key="3">
    <source>
        <dbReference type="RuleBase" id="RU004273"/>
    </source>
</evidence>
<reference evidence="6 7" key="1">
    <citation type="journal article" date="2017" name="Curr. Biol.">
        <title>The Evolution of Venom by Co-option of Single-Copy Genes.</title>
        <authorList>
            <person name="Martinson E.O."/>
            <person name="Mrinalini"/>
            <person name="Kelkar Y.D."/>
            <person name="Chang C.H."/>
            <person name="Werren J.H."/>
        </authorList>
    </citation>
    <scope>NUCLEOTIDE SEQUENCE [LARGE SCALE GENOMIC DNA]</scope>
    <source>
        <strain evidence="6 7">Alberta</strain>
        <tissue evidence="6">Whole body</tissue>
    </source>
</reference>
<comment type="catalytic activity">
    <reaction evidence="3">
        <text>O-phospho-L-threonyl-[protein] + H2O = L-threonyl-[protein] + phosphate</text>
        <dbReference type="Rhea" id="RHEA:47004"/>
        <dbReference type="Rhea" id="RHEA-COMP:11060"/>
        <dbReference type="Rhea" id="RHEA-COMP:11605"/>
        <dbReference type="ChEBI" id="CHEBI:15377"/>
        <dbReference type="ChEBI" id="CHEBI:30013"/>
        <dbReference type="ChEBI" id="CHEBI:43474"/>
        <dbReference type="ChEBI" id="CHEBI:61977"/>
        <dbReference type="EC" id="3.1.3.16"/>
    </reaction>
</comment>
<dbReference type="InterPro" id="IPR023214">
    <property type="entry name" value="HAD_sf"/>
</dbReference>
<feature type="compositionally biased region" description="Basic and acidic residues" evidence="4">
    <location>
        <begin position="1551"/>
        <end position="1562"/>
    </location>
</feature>
<dbReference type="EC" id="3.1.3.16" evidence="3"/>
<sequence length="1610" mass="180730">MTESRSYSSNGSMIVVSNRLPFVLKRNETSGKLERKASAGGLVTAVAPVVINGNGVWVGWPGMHMENRNEPIPESDPNDRTPTAGLLSRKVVAVHVEPTIFDSYYNGCCNGTFWPLFHSMPDRATFIADHWKAYSAVNEEFAAKTVGALEQIHKEQAGQGNGTPLVWVHDYHLMLAANWIRQAADEKNLKLKLGFFLHIPFPPWDIFRLFPWADEILQGMLGCDMVGFHIQDYCLNFVDCCQRSLGCRVDRKNLLVEHGGRTVRVRPLPIGIPFDRFVSLAETAPKVMLTNQKIILGVDRLDYTKGLVHRLKAFEMLLEKHPEHREQVTMLQIAVPSRTDVREYQDLKLEMDQLIGSINGRFTTPNWSPIRYIYGCVSQDELAAFYRDAAVALVTPLRDGMNLVAKEFVACQINTPPGVLIVSPFAGAGEMMHEALICNPYEIDEAAEVIHRALTMPEDERTLRMNHLRRREKAYDVNHWMKSFLQVMGSLEERDSVGATVMQPVTMDDFDDYLSKYIGENHKLALLLDYDGTLAPIATHPDLATLPLETKNVLQRLSNLPDVYIAIISGRNVNNVKSMVGINGITYAGNHGLEILHPDGSKFVHPMPAVFESKVASLMQALQDQLCKDGAWVENKGALLTFHYRETPMERRPSMIEQAKKLIEDAGFKACSAHCAIEAKPPVEWNKGRASIYILRTAFGLDWSERIRIIYAGDDATDEDAMKALKGMAATFRVASSHIIRTSAERRLPSTDSVLTMLNDNRVTSATSPQQLFDGASDNNNNTRKASSSSSIDEIQNDGENFVSTLTVLLMKSSQEQNNSNRWRRRQSSTCSPVLEDVDLVLEDNDQVINASPETIRHSESCAGHETVNTSLPSEFISKISNLNLNYDEDEVAENEISECTIDISGSSDVIFVESAKTSMEQTVCLSSDEEKSPDVMVLKHRDSVLLAKKELRNIVYDVDTSFEKPELEEVVPGNDDVDDDCVSDQVETMRNADVSKVLNMSLPLVDWNKGISTEDDETNQSLSEALLNVSIESPEKKQSTKSRVMKDVPCPPTHKLTEAEIFDRHTGLPKHELLRDHFEKEGRIEESAALRILRMGAEIFRKEENLLKVNAPITVCGDVHGQFYDLLHLFEVGGSPCSTSYLFLGDYVDRGYFSIECVLYLWSLKIFFPTSMFFLRGNHECRHLTEYFTFKQECLVKYSDTVYEASMAAFDCLPLAALLNNQFFCVHGGLSPQIMELNDLARINRFQEPPSHGALCDLLWSDPTEDYGKERTPERYKDNSVRGCSYSFSYQACCDFIERNNLLGVIRAHEAQDAGYKMYSYLHHEKGYSTRYFFFQVTQMLLGLLQICSDDELKDDEEAAKDDGVLTAARKDVIRKKIKAVGKMARTYTVLREESESVLQLKGLTPSGSLPRGALSEGKSSLRSAIHKHISFKEAKSMDAVNERMPPRKDSVSLTPKSSFSSPTDNQFVTPRGTATSLSPESQDWFSEPSTSSSNFEDLRSRKILFASRNSPPTDLPAKVAKPPRKSPPSDKEEGTAVRSKIPVLNRNRSKTECHESEDSKQPSPPLMRRKSAPANGHWTSSRNIDETDEAAVCDNESENREQEASQKT</sequence>
<gene>
    <name evidence="6" type="ORF">TSAR_008540</name>
</gene>
<dbReference type="PANTHER" id="PTHR45673">
    <property type="entry name" value="SERINE/THREONINE-PROTEIN PHOSPHATASE 2B CATALYTIC SUBUNIT 1-RELATED"/>
    <property type="match status" value="1"/>
</dbReference>
<dbReference type="Gene3D" id="3.60.21.10">
    <property type="match status" value="1"/>
</dbReference>
<dbReference type="CDD" id="cd03788">
    <property type="entry name" value="GT20_TPS"/>
    <property type="match status" value="1"/>
</dbReference>
<protein>
    <recommendedName>
        <fullName evidence="3">Serine/threonine-protein phosphatase</fullName>
        <ecNumber evidence="3">3.1.3.16</ecNumber>
    </recommendedName>
</protein>
<dbReference type="InterPro" id="IPR006379">
    <property type="entry name" value="HAD-SF_hydro_IIB"/>
</dbReference>
<evidence type="ECO:0000256" key="2">
    <source>
        <dbReference type="ARBA" id="ARBA00006330"/>
    </source>
</evidence>
<dbReference type="InterPro" id="IPR001830">
    <property type="entry name" value="Glyco_trans_20"/>
</dbReference>
<evidence type="ECO:0000256" key="1">
    <source>
        <dbReference type="ARBA" id="ARBA00005409"/>
    </source>
</evidence>
<accession>A0A232F8Y6</accession>
<dbReference type="NCBIfam" id="TIGR01484">
    <property type="entry name" value="HAD-SF-IIB"/>
    <property type="match status" value="1"/>
</dbReference>
<dbReference type="Gene3D" id="3.30.70.1020">
    <property type="entry name" value="Trehalose-6-phosphate phosphatase related protein, domain 2"/>
    <property type="match status" value="1"/>
</dbReference>
<dbReference type="GO" id="GO:0005992">
    <property type="term" value="P:trehalose biosynthetic process"/>
    <property type="evidence" value="ECO:0007669"/>
    <property type="project" value="InterPro"/>
</dbReference>
<dbReference type="InterPro" id="IPR036412">
    <property type="entry name" value="HAD-like_sf"/>
</dbReference>
<dbReference type="Gene3D" id="3.40.50.2000">
    <property type="entry name" value="Glycogen Phosphorylase B"/>
    <property type="match status" value="2"/>
</dbReference>
<dbReference type="CDD" id="cd01627">
    <property type="entry name" value="HAD_TPP"/>
    <property type="match status" value="1"/>
</dbReference>
<dbReference type="InterPro" id="IPR004843">
    <property type="entry name" value="Calcineurin-like_PHP"/>
</dbReference>
<dbReference type="SUPFAM" id="SSF53756">
    <property type="entry name" value="UDP-Glycosyltransferase/glycogen phosphorylase"/>
    <property type="match status" value="1"/>
</dbReference>
<feature type="region of interest" description="Disordered" evidence="4">
    <location>
        <begin position="1438"/>
        <end position="1610"/>
    </location>
</feature>
<dbReference type="InterPro" id="IPR006186">
    <property type="entry name" value="Ser/Thr-sp_prot-phosphatase"/>
</dbReference>
<dbReference type="PROSITE" id="PS00125">
    <property type="entry name" value="SER_THR_PHOSPHATASE"/>
    <property type="match status" value="1"/>
</dbReference>
<comment type="caution">
    <text evidence="6">The sequence shown here is derived from an EMBL/GenBank/DDBJ whole genome shotgun (WGS) entry which is preliminary data.</text>
</comment>
<dbReference type="Proteomes" id="UP000215335">
    <property type="component" value="Unassembled WGS sequence"/>
</dbReference>
<proteinExistence type="inferred from homology"/>
<dbReference type="SUPFAM" id="SSF56784">
    <property type="entry name" value="HAD-like"/>
    <property type="match status" value="1"/>
</dbReference>
<dbReference type="Pfam" id="PF00149">
    <property type="entry name" value="Metallophos"/>
    <property type="match status" value="1"/>
</dbReference>
<dbReference type="STRING" id="543379.A0A232F8Y6"/>
<dbReference type="InterPro" id="IPR043360">
    <property type="entry name" value="PP2B"/>
</dbReference>
<comment type="similarity">
    <text evidence="1">In the N-terminal section; belongs to the glycosyltransferase 20 family.</text>
</comment>
<comment type="similarity">
    <text evidence="2">In the C-terminal section; belongs to the trehalose phosphatase family.</text>
</comment>